<dbReference type="EMBL" id="SADE01000002">
    <property type="protein sequence ID" value="RVU36134.1"/>
    <property type="molecule type" value="Genomic_DNA"/>
</dbReference>
<accession>A0A437QNS6</accession>
<keyword evidence="2" id="KW-0520">NAD</keyword>
<dbReference type="InterPro" id="IPR029154">
    <property type="entry name" value="HIBADH-like_NADP-bd"/>
</dbReference>
<dbReference type="GO" id="GO:0016491">
    <property type="term" value="F:oxidoreductase activity"/>
    <property type="evidence" value="ECO:0007669"/>
    <property type="project" value="UniProtKB-KW"/>
</dbReference>
<proteinExistence type="predicted"/>
<gene>
    <name evidence="6" type="ORF">EOI86_12970</name>
</gene>
<comment type="caution">
    <text evidence="6">The sequence shown here is derived from an EMBL/GenBank/DDBJ whole genome shotgun (WGS) entry which is preliminary data.</text>
</comment>
<protein>
    <submittedName>
        <fullName evidence="6">NAD(P)-dependent oxidoreductase</fullName>
    </submittedName>
</protein>
<dbReference type="PANTHER" id="PTHR43060">
    <property type="entry name" value="3-HYDROXYISOBUTYRATE DEHYDROGENASE-LIKE 1, MITOCHONDRIAL-RELATED"/>
    <property type="match status" value="1"/>
</dbReference>
<dbReference type="Proteomes" id="UP000287447">
    <property type="component" value="Unassembled WGS sequence"/>
</dbReference>
<evidence type="ECO:0000256" key="2">
    <source>
        <dbReference type="ARBA" id="ARBA00023027"/>
    </source>
</evidence>
<dbReference type="GO" id="GO:0050661">
    <property type="term" value="F:NADP binding"/>
    <property type="evidence" value="ECO:0007669"/>
    <property type="project" value="InterPro"/>
</dbReference>
<keyword evidence="7" id="KW-1185">Reference proteome</keyword>
<dbReference type="Pfam" id="PF03446">
    <property type="entry name" value="NAD_binding_2"/>
    <property type="match status" value="1"/>
</dbReference>
<dbReference type="PANTHER" id="PTHR43060:SF15">
    <property type="entry name" value="3-HYDROXYISOBUTYRATE DEHYDROGENASE-LIKE 1, MITOCHONDRIAL-RELATED"/>
    <property type="match status" value="1"/>
</dbReference>
<feature type="active site" evidence="3">
    <location>
        <position position="176"/>
    </location>
</feature>
<dbReference type="SUPFAM" id="SSF48179">
    <property type="entry name" value="6-phosphogluconate dehydrogenase C-terminal domain-like"/>
    <property type="match status" value="1"/>
</dbReference>
<dbReference type="InterPro" id="IPR015815">
    <property type="entry name" value="HIBADH-related"/>
</dbReference>
<evidence type="ECO:0000256" key="1">
    <source>
        <dbReference type="ARBA" id="ARBA00023002"/>
    </source>
</evidence>
<dbReference type="Pfam" id="PF14833">
    <property type="entry name" value="NAD_binding_11"/>
    <property type="match status" value="1"/>
</dbReference>
<feature type="domain" description="3-hydroxyisobutyrate dehydrogenase-like NAD-binding" evidence="5">
    <location>
        <begin position="170"/>
        <end position="290"/>
    </location>
</feature>
<sequence length="296" mass="30475">MSDEKARVGFIGLGLMGHAATARLVDCGHTVTGYDVDTAKIDAAAKHGVAPATSPADVAAASDIVITCVVDTKAVEDVALGPNGVVQVDGKGKVLVDISTTVMETTKALAEKLRAANGMGWVDAPVSGGPPAARSGALAIMAGGSDEDFAKVTPVMSDLAAGFTHFGPVGAGQVAKMVNQILVLNNYCILSEALALAEAGGIDASKIPDALAAGHAGSNMLKSMFPRMIDRNYEPAGYARQILKDLDMLHDMAKGLKSPTPMSSQTASLFRILISKGHSELDGTAILKLYDQKDSV</sequence>
<evidence type="ECO:0000259" key="4">
    <source>
        <dbReference type="Pfam" id="PF03446"/>
    </source>
</evidence>
<dbReference type="PIRSF" id="PIRSF000103">
    <property type="entry name" value="HIBADH"/>
    <property type="match status" value="1"/>
</dbReference>
<dbReference type="OrthoDB" id="9812907at2"/>
<feature type="domain" description="6-phosphogluconate dehydrogenase NADP-binding" evidence="4">
    <location>
        <begin position="7"/>
        <end position="167"/>
    </location>
</feature>
<reference evidence="7" key="1">
    <citation type="submission" date="2019-01" db="EMBL/GenBank/DDBJ databases">
        <title>Gri0909 isolated from a small marine red alga.</title>
        <authorList>
            <person name="Kim J."/>
            <person name="Jeong S.E."/>
            <person name="Jeon C.O."/>
        </authorList>
    </citation>
    <scope>NUCLEOTIDE SEQUENCE [LARGE SCALE GENOMIC DNA]</scope>
    <source>
        <strain evidence="7">Gri0909</strain>
    </source>
</reference>
<dbReference type="Gene3D" id="1.10.1040.10">
    <property type="entry name" value="N-(1-d-carboxylethyl)-l-norvaline Dehydrogenase, domain 2"/>
    <property type="match status" value="1"/>
</dbReference>
<organism evidence="6 7">
    <name type="scientific">Hwanghaeella grinnelliae</name>
    <dbReference type="NCBI Taxonomy" id="2500179"/>
    <lineage>
        <taxon>Bacteria</taxon>
        <taxon>Pseudomonadati</taxon>
        <taxon>Pseudomonadota</taxon>
        <taxon>Alphaproteobacteria</taxon>
        <taxon>Rhodospirillales</taxon>
        <taxon>Rhodospirillaceae</taxon>
        <taxon>Hwanghaeella</taxon>
    </lineage>
</organism>
<dbReference type="InterPro" id="IPR008927">
    <property type="entry name" value="6-PGluconate_DH-like_C_sf"/>
</dbReference>
<evidence type="ECO:0000259" key="5">
    <source>
        <dbReference type="Pfam" id="PF14833"/>
    </source>
</evidence>
<dbReference type="InterPro" id="IPR036291">
    <property type="entry name" value="NAD(P)-bd_dom_sf"/>
</dbReference>
<dbReference type="Gene3D" id="3.40.50.720">
    <property type="entry name" value="NAD(P)-binding Rossmann-like Domain"/>
    <property type="match status" value="1"/>
</dbReference>
<evidence type="ECO:0000313" key="7">
    <source>
        <dbReference type="Proteomes" id="UP000287447"/>
    </source>
</evidence>
<dbReference type="RefSeq" id="WP_127765610.1">
    <property type="nucleotide sequence ID" value="NZ_SADE01000002.1"/>
</dbReference>
<name>A0A437QNS6_9PROT</name>
<evidence type="ECO:0000313" key="6">
    <source>
        <dbReference type="EMBL" id="RVU36134.1"/>
    </source>
</evidence>
<dbReference type="SUPFAM" id="SSF51735">
    <property type="entry name" value="NAD(P)-binding Rossmann-fold domains"/>
    <property type="match status" value="1"/>
</dbReference>
<keyword evidence="1" id="KW-0560">Oxidoreductase</keyword>
<dbReference type="InterPro" id="IPR013328">
    <property type="entry name" value="6PGD_dom2"/>
</dbReference>
<dbReference type="InterPro" id="IPR006115">
    <property type="entry name" value="6PGDH_NADP-bd"/>
</dbReference>
<evidence type="ECO:0000256" key="3">
    <source>
        <dbReference type="PIRSR" id="PIRSR000103-1"/>
    </source>
</evidence>
<dbReference type="AlphaFoldDB" id="A0A437QNS6"/>
<dbReference type="GO" id="GO:0051287">
    <property type="term" value="F:NAD binding"/>
    <property type="evidence" value="ECO:0007669"/>
    <property type="project" value="InterPro"/>
</dbReference>